<dbReference type="EMBL" id="BAABWU010000008">
    <property type="protein sequence ID" value="GAA6196990.1"/>
    <property type="molecule type" value="Genomic_DNA"/>
</dbReference>
<evidence type="ECO:0000256" key="1">
    <source>
        <dbReference type="SAM" id="SignalP"/>
    </source>
</evidence>
<sequence length="144" mass="15607">MLRRHIASLVLCLSVFPGVVLAQPAEKAASPLFLELNALQDVGAACRLTFLVRNETGQLIDQSIFETVIFDTSGGVVSLSLFDFRELPENRPRVRQFELPNMACSTVGQVLINGANSCLVDGVESKICDKALSLSSRQTVELLG</sequence>
<evidence type="ECO:0000313" key="2">
    <source>
        <dbReference type="EMBL" id="GAA6196990.1"/>
    </source>
</evidence>
<proteinExistence type="predicted"/>
<dbReference type="RefSeq" id="WP_297339460.1">
    <property type="nucleotide sequence ID" value="NZ_BAABWU010000008.1"/>
</dbReference>
<feature type="chain" id="PRO_5045825841" description="Tat pathway signal sequence domain protein" evidence="1">
    <location>
        <begin position="23"/>
        <end position="144"/>
    </location>
</feature>
<comment type="caution">
    <text evidence="2">The sequence shown here is derived from an EMBL/GenBank/DDBJ whole genome shotgun (WGS) entry which is preliminary data.</text>
</comment>
<keyword evidence="1" id="KW-0732">Signal</keyword>
<name>A0ABQ0AMA5_9RHOB</name>
<feature type="signal peptide" evidence="1">
    <location>
        <begin position="1"/>
        <end position="22"/>
    </location>
</feature>
<organism evidence="2 3">
    <name type="scientific">Pseudophaeobacter arcticus</name>
    <dbReference type="NCBI Taxonomy" id="385492"/>
    <lineage>
        <taxon>Bacteria</taxon>
        <taxon>Pseudomonadati</taxon>
        <taxon>Pseudomonadota</taxon>
        <taxon>Alphaproteobacteria</taxon>
        <taxon>Rhodobacterales</taxon>
        <taxon>Paracoccaceae</taxon>
        <taxon>Pseudophaeobacter</taxon>
    </lineage>
</organism>
<reference evidence="2 3" key="1">
    <citation type="submission" date="2024-04" db="EMBL/GenBank/DDBJ databases">
        <title>Draft genome sequence of Pseudophaeobacter arcticus NBRC 116598.</title>
        <authorList>
            <person name="Miyakawa T."/>
            <person name="Kusuya Y."/>
            <person name="Miura T."/>
        </authorList>
    </citation>
    <scope>NUCLEOTIDE SEQUENCE [LARGE SCALE GENOMIC DNA]</scope>
    <source>
        <strain evidence="2 3">SU-CL00105</strain>
    </source>
</reference>
<evidence type="ECO:0008006" key="4">
    <source>
        <dbReference type="Google" id="ProtNLM"/>
    </source>
</evidence>
<keyword evidence="3" id="KW-1185">Reference proteome</keyword>
<evidence type="ECO:0000313" key="3">
    <source>
        <dbReference type="Proteomes" id="UP001441944"/>
    </source>
</evidence>
<dbReference type="Proteomes" id="UP001441944">
    <property type="component" value="Unassembled WGS sequence"/>
</dbReference>
<accession>A0ABQ0AMA5</accession>
<protein>
    <recommendedName>
        <fullName evidence="4">Tat pathway signal sequence domain protein</fullName>
    </recommendedName>
</protein>
<gene>
    <name evidence="2" type="ORF">NBRC116598_24340</name>
</gene>